<reference evidence="3" key="2">
    <citation type="submission" date="2015-01" db="EMBL/GenBank/DDBJ databases">
        <title>Evolutionary Origins and Diversification of the Mycorrhizal Mutualists.</title>
        <authorList>
            <consortium name="DOE Joint Genome Institute"/>
            <consortium name="Mycorrhizal Genomics Consortium"/>
            <person name="Kohler A."/>
            <person name="Kuo A."/>
            <person name="Nagy L.G."/>
            <person name="Floudas D."/>
            <person name="Copeland A."/>
            <person name="Barry K.W."/>
            <person name="Cichocki N."/>
            <person name="Veneault-Fourrey C."/>
            <person name="LaButti K."/>
            <person name="Lindquist E.A."/>
            <person name="Lipzen A."/>
            <person name="Lundell T."/>
            <person name="Morin E."/>
            <person name="Murat C."/>
            <person name="Riley R."/>
            <person name="Ohm R."/>
            <person name="Sun H."/>
            <person name="Tunlid A."/>
            <person name="Henrissat B."/>
            <person name="Grigoriev I.V."/>
            <person name="Hibbett D.S."/>
            <person name="Martin F."/>
        </authorList>
    </citation>
    <scope>NUCLEOTIDE SEQUENCE [LARGE SCALE GENOMIC DNA]</scope>
    <source>
        <strain evidence="3">441</strain>
    </source>
</reference>
<keyword evidence="3" id="KW-1185">Reference proteome</keyword>
<evidence type="ECO:0000313" key="2">
    <source>
        <dbReference type="EMBL" id="KIK27648.1"/>
    </source>
</evidence>
<dbReference type="AlphaFoldDB" id="A0A0D0A6G3"/>
<gene>
    <name evidence="2" type="ORF">PISMIDRAFT_674545</name>
</gene>
<dbReference type="HOGENOM" id="CLU_2948225_0_0_1"/>
<feature type="non-terminal residue" evidence="2">
    <location>
        <position position="60"/>
    </location>
</feature>
<accession>A0A0D0A6G3</accession>
<sequence>MAGNIISNESERQESTDKLGLRESGKLVDSVLEFRLAGWRGVGGCRVRDKWKVRWRSQSV</sequence>
<reference evidence="2 3" key="1">
    <citation type="submission" date="2014-04" db="EMBL/GenBank/DDBJ databases">
        <authorList>
            <consortium name="DOE Joint Genome Institute"/>
            <person name="Kuo A."/>
            <person name="Kohler A."/>
            <person name="Costa M.D."/>
            <person name="Nagy L.G."/>
            <person name="Floudas D."/>
            <person name="Copeland A."/>
            <person name="Barry K.W."/>
            <person name="Cichocki N."/>
            <person name="Veneault-Fourrey C."/>
            <person name="LaButti K."/>
            <person name="Lindquist E.A."/>
            <person name="Lipzen A."/>
            <person name="Lundell T."/>
            <person name="Morin E."/>
            <person name="Murat C."/>
            <person name="Sun H."/>
            <person name="Tunlid A."/>
            <person name="Henrissat B."/>
            <person name="Grigoriev I.V."/>
            <person name="Hibbett D.S."/>
            <person name="Martin F."/>
            <person name="Nordberg H.P."/>
            <person name="Cantor M.N."/>
            <person name="Hua S.X."/>
        </authorList>
    </citation>
    <scope>NUCLEOTIDE SEQUENCE [LARGE SCALE GENOMIC DNA]</scope>
    <source>
        <strain evidence="2 3">441</strain>
    </source>
</reference>
<dbReference type="EMBL" id="KN833695">
    <property type="protein sequence ID" value="KIK27648.1"/>
    <property type="molecule type" value="Genomic_DNA"/>
</dbReference>
<organism evidence="2 3">
    <name type="scientific">Pisolithus microcarpus 441</name>
    <dbReference type="NCBI Taxonomy" id="765257"/>
    <lineage>
        <taxon>Eukaryota</taxon>
        <taxon>Fungi</taxon>
        <taxon>Dikarya</taxon>
        <taxon>Basidiomycota</taxon>
        <taxon>Agaricomycotina</taxon>
        <taxon>Agaricomycetes</taxon>
        <taxon>Agaricomycetidae</taxon>
        <taxon>Boletales</taxon>
        <taxon>Sclerodermatineae</taxon>
        <taxon>Pisolithaceae</taxon>
        <taxon>Pisolithus</taxon>
    </lineage>
</organism>
<evidence type="ECO:0000313" key="3">
    <source>
        <dbReference type="Proteomes" id="UP000054018"/>
    </source>
</evidence>
<proteinExistence type="predicted"/>
<protein>
    <submittedName>
        <fullName evidence="2">Uncharacterized protein</fullName>
    </submittedName>
</protein>
<evidence type="ECO:0000256" key="1">
    <source>
        <dbReference type="SAM" id="MobiDB-lite"/>
    </source>
</evidence>
<dbReference type="Proteomes" id="UP000054018">
    <property type="component" value="Unassembled WGS sequence"/>
</dbReference>
<feature type="compositionally biased region" description="Basic and acidic residues" evidence="1">
    <location>
        <begin position="9"/>
        <end position="21"/>
    </location>
</feature>
<feature type="region of interest" description="Disordered" evidence="1">
    <location>
        <begin position="1"/>
        <end position="21"/>
    </location>
</feature>
<name>A0A0D0A6G3_9AGAM</name>